<accession>A0A158E4Z2</accession>
<name>A0A158E4Z2_9BURK</name>
<dbReference type="Proteomes" id="UP000054911">
    <property type="component" value="Unassembled WGS sequence"/>
</dbReference>
<evidence type="ECO:0000313" key="1">
    <source>
        <dbReference type="EMBL" id="SAL01506.1"/>
    </source>
</evidence>
<comment type="caution">
    <text evidence="1">The sequence shown here is derived from an EMBL/GenBank/DDBJ whole genome shotgun (WGS) entry which is preliminary data.</text>
</comment>
<proteinExistence type="predicted"/>
<dbReference type="EMBL" id="FCOE02000068">
    <property type="protein sequence ID" value="SAL01506.1"/>
    <property type="molecule type" value="Genomic_DNA"/>
</dbReference>
<gene>
    <name evidence="1" type="ORF">AWB80_08140</name>
</gene>
<keyword evidence="2" id="KW-1185">Reference proteome</keyword>
<sequence>MRDHQVIALIVHAVEVALAVAHRRAVVQCRCDRHATVVHTFGLLLLRTMPAPIPQHVVDAVLSLRVAFLRTLLSRRRRGRRFDGLLNHQQTCVRAGLRRQIVALERVFRQLLDLRAAIVEPRTERLRLLIGAEEHALTGDRDQLTARFQHVVRAHDVRRVLAIGERRIHDHCVILLFRFERLKVVRGDVVTLRA</sequence>
<dbReference type="AlphaFoldDB" id="A0A158E4Z2"/>
<reference evidence="1" key="1">
    <citation type="submission" date="2016-01" db="EMBL/GenBank/DDBJ databases">
        <authorList>
            <person name="Peeters C."/>
        </authorList>
    </citation>
    <scope>NUCLEOTIDE SEQUENCE [LARGE SCALE GENOMIC DNA]</scope>
    <source>
        <strain evidence="1">LMG 29323</strain>
    </source>
</reference>
<protein>
    <submittedName>
        <fullName evidence="1">Uncharacterized protein</fullName>
    </submittedName>
</protein>
<evidence type="ECO:0000313" key="2">
    <source>
        <dbReference type="Proteomes" id="UP000054911"/>
    </source>
</evidence>
<organism evidence="1 2">
    <name type="scientific">Caballeronia pedi</name>
    <dbReference type="NCBI Taxonomy" id="1777141"/>
    <lineage>
        <taxon>Bacteria</taxon>
        <taxon>Pseudomonadati</taxon>
        <taxon>Pseudomonadota</taxon>
        <taxon>Betaproteobacteria</taxon>
        <taxon>Burkholderiales</taxon>
        <taxon>Burkholderiaceae</taxon>
        <taxon>Caballeronia</taxon>
    </lineage>
</organism>